<sequence>MNLEITSFTDPFEAEVELLIYAVGYEDRAGHVARKYSDLAKTSVGYYFPNGHILSFEKNDAHRNATGALKLTPNESLQSVLESERPGWSFQNSTIMVDVSSMNRGAMASLFVELLDSDFFKGCRILVVYSIAQFNEPIAEELDFLDFRPLEGFGGWTANPDLPAVLVLGLGYEPDHAVGAVEFLDPSSTFCFFPIGNDNRFEVRVTDANEPLLEIVKESRIVRYPVLSPYQAFWEMRTLIHSLLGVSRIVLVPMGPKIFCSLCMVCQRAFGDELSVWRASGHTLENARDAKADGPIVGYTVTRRQERG</sequence>
<evidence type="ECO:0000313" key="2">
    <source>
        <dbReference type="Proteomes" id="UP000193827"/>
    </source>
</evidence>
<keyword evidence="2" id="KW-1185">Reference proteome</keyword>
<proteinExistence type="predicted"/>
<dbReference type="Proteomes" id="UP000193827">
    <property type="component" value="Unassembled WGS sequence"/>
</dbReference>
<protein>
    <submittedName>
        <fullName evidence="1">Uncharacterized protein</fullName>
    </submittedName>
</protein>
<organism evidence="1 2">
    <name type="scientific">Roseovarius litorisediminis</name>
    <dbReference type="NCBI Taxonomy" id="1312363"/>
    <lineage>
        <taxon>Bacteria</taxon>
        <taxon>Pseudomonadati</taxon>
        <taxon>Pseudomonadota</taxon>
        <taxon>Alphaproteobacteria</taxon>
        <taxon>Rhodobacterales</taxon>
        <taxon>Roseobacteraceae</taxon>
        <taxon>Roseovarius</taxon>
    </lineage>
</organism>
<dbReference type="RefSeq" id="WP_085894108.1">
    <property type="nucleotide sequence ID" value="NZ_FWFL01000021.1"/>
</dbReference>
<gene>
    <name evidence="1" type="ORF">PEL8287_03921</name>
</gene>
<name>A0A1Y5TXT5_9RHOB</name>
<dbReference type="OrthoDB" id="555504at2"/>
<evidence type="ECO:0000313" key="1">
    <source>
        <dbReference type="EMBL" id="SLN70581.1"/>
    </source>
</evidence>
<dbReference type="EMBL" id="FWFL01000021">
    <property type="protein sequence ID" value="SLN70581.1"/>
    <property type="molecule type" value="Genomic_DNA"/>
</dbReference>
<reference evidence="1 2" key="1">
    <citation type="submission" date="2017-03" db="EMBL/GenBank/DDBJ databases">
        <authorList>
            <person name="Afonso C.L."/>
            <person name="Miller P.J."/>
            <person name="Scott M.A."/>
            <person name="Spackman E."/>
            <person name="Goraichik I."/>
            <person name="Dimitrov K.M."/>
            <person name="Suarez D.L."/>
            <person name="Swayne D.E."/>
        </authorList>
    </citation>
    <scope>NUCLEOTIDE SEQUENCE [LARGE SCALE GENOMIC DNA]</scope>
    <source>
        <strain evidence="1 2">CECT 8287</strain>
    </source>
</reference>
<accession>A0A1Y5TXT5</accession>
<dbReference type="AlphaFoldDB" id="A0A1Y5TXT5"/>